<evidence type="ECO:0000256" key="9">
    <source>
        <dbReference type="RuleBase" id="RU366037"/>
    </source>
</evidence>
<evidence type="ECO:0000313" key="12">
    <source>
        <dbReference type="EMBL" id="ACI90395.1"/>
    </source>
</evidence>
<dbReference type="SUPFAM" id="SSF48371">
    <property type="entry name" value="ARM repeat"/>
    <property type="match status" value="1"/>
</dbReference>
<feature type="domain" description="Importin N-terminal" evidence="11">
    <location>
        <begin position="31"/>
        <end position="100"/>
    </location>
</feature>
<dbReference type="PROSITE" id="PS50166">
    <property type="entry name" value="IMPORTIN_B_NT"/>
    <property type="match status" value="1"/>
</dbReference>
<evidence type="ECO:0000256" key="10">
    <source>
        <dbReference type="SAM" id="MobiDB-lite"/>
    </source>
</evidence>
<dbReference type="Pfam" id="PF08389">
    <property type="entry name" value="Xpo1"/>
    <property type="match status" value="1"/>
</dbReference>
<evidence type="ECO:0000256" key="8">
    <source>
        <dbReference type="ARBA" id="ARBA00032199"/>
    </source>
</evidence>
<dbReference type="GO" id="GO:0006886">
    <property type="term" value="P:intracellular protein transport"/>
    <property type="evidence" value="ECO:0007669"/>
    <property type="project" value="InterPro"/>
</dbReference>
<proteinExistence type="inferred from homology"/>
<dbReference type="PANTHER" id="PTHR15952:SF11">
    <property type="entry name" value="EXPORTIN-T"/>
    <property type="match status" value="1"/>
</dbReference>
<sequence length="1348" mass="158086">MIFSQDLVDKVSSAVLCSFNGTTSNDEKQKAFRFLEDLKENYPNICLNIAGELFKQVNQQSMLHHYALHLIENLIKSKWSNLKIDERNGVKDQLFFIIQNSSVNRLFIEPIYIRNSLGKCFIELIKRDCFDKGNTTFDELVNLMQNIGQIREENSTQLELILLVYHFLNEELTTYAQSIQAQRRRQILNQIQKRLNEILPCLIRFLNDLSTLSDRYERLTQTCLFTLNSFLNWVEYNHFEQYELFLCELFLKFFQLNSLKLLHGSFECLISLVNKRLARRQLQQMQQQRNKRIASAPSSALNCEQEKRFLDYFLGNNTLELFYRRLISPSVSFDSIDQLRTIVTNDHLNCLKMFGQFLIKLSNYLLQLFQQLVSKSIDDQSFLSYVNERTSSFLQFLLLLNQHPFHQLSLNSYQAINSFLSRQPILLSNEEFCLKFIRNLKQSLHRIHFSSTNVSQTIENENEFIQEQIRQNQRCLVYTLFEYDSEEQFFWKFFSQYRSELQKLIKSFITMFFNDSTAERTINVESTISCLRSIVQNLFNYLESLVQRTPSKTINLTSTSLTSIYTIIEWEAFYLLLDHILFIIRQELFTSSTSINRTQEKIGSIFMTTTISGHFLRTVRFLLQFTPDLSEHIHGYVLNLLSCMFFITSQDASLAIQIIQRLLNTYQFYQQQSIKTEMEISACETMQTQSTHAFLYLCKNYTVKMVEFYAELFPYLCQLYKNEFQLTKTFLTITVDESSCSTLKLLDAIQILLYHKFIHENSATTNSTSNLIEDFYVLIKPIYETLNISLTADSLGVFVDFLDLCSRATTPANIIRYRRRCLMLSLHCLCLLLRYSKQQQNQLSNDLRSKICACLRPVLFDYVLKVTQFCNQLYNEQANPFYQELKANLIYSETERQLYLGTYESNNLAKSMIPSTTTTSGLPVAFNRSLSTSNSMIDDQRFRDYLHRLFDICYQINGIYFAHDTDLYCLKLNDDAYFLTLFLQKILFEHLNSLPSFRLRIVLRQFCRLFVENYCSLSTSDKESINELFLSFLDVFLPYIQQRLTTMWNQLSMVTNNSRPDQCSDEVIEECVCVLITRDFLDIIRYFLFKTIATSGTGGNPMKKKTKNAVGRQHSESMCDEMNGDIEQIDEWDEQTSNNNISNKLLNSTQDKLEHSDLFTYMVKTSRQNSPLSLRLFTYVIQVLFECLTYPDAYCVNRALPIILPLTKLHTDIIDKHVNRSTLVDRKLLFQSLIKSFVQHYENEGLNTNLISLIGHIYELWHQHYSEQLDLVLHQTIPQMNIEILNAYKARLLTMNNSKKPQPITERERRDTFKNLLNPLLLTPVTANKKETSSLTNSSQTNSTVTIL</sequence>
<dbReference type="GO" id="GO:0005737">
    <property type="term" value="C:cytoplasm"/>
    <property type="evidence" value="ECO:0007669"/>
    <property type="project" value="UniProtKB-SubCell"/>
</dbReference>
<dbReference type="GO" id="GO:0000049">
    <property type="term" value="F:tRNA binding"/>
    <property type="evidence" value="ECO:0007669"/>
    <property type="project" value="UniProtKB-UniRule"/>
</dbReference>
<reference evidence="12" key="1">
    <citation type="submission" date="2008-04" db="EMBL/GenBank/DDBJ databases">
        <title>Hox genes are not clustered in the bdelloid rotifer Philodina roseola.</title>
        <authorList>
            <person name="Mark Welch J.L."/>
            <person name="Mark Welch D.B."/>
        </authorList>
    </citation>
    <scope>NUCLEOTIDE SEQUENCE</scope>
</reference>
<dbReference type="EMBL" id="EU637022">
    <property type="protein sequence ID" value="ACI90395.1"/>
    <property type="molecule type" value="Genomic_DNA"/>
</dbReference>
<dbReference type="PANTHER" id="PTHR15952">
    <property type="entry name" value="EXPORTIN-T/LOS1"/>
    <property type="match status" value="1"/>
</dbReference>
<dbReference type="InterPro" id="IPR040017">
    <property type="entry name" value="XPOT"/>
</dbReference>
<dbReference type="GO" id="GO:0016363">
    <property type="term" value="C:nuclear matrix"/>
    <property type="evidence" value="ECO:0007669"/>
    <property type="project" value="TreeGrafter"/>
</dbReference>
<keyword evidence="3 9" id="KW-0963">Cytoplasm</keyword>
<dbReference type="InterPro" id="IPR001494">
    <property type="entry name" value="Importin-beta_N"/>
</dbReference>
<evidence type="ECO:0000256" key="5">
    <source>
        <dbReference type="ARBA" id="ARBA00022884"/>
    </source>
</evidence>
<dbReference type="GO" id="GO:0071528">
    <property type="term" value="P:tRNA re-export from nucleus"/>
    <property type="evidence" value="ECO:0007669"/>
    <property type="project" value="UniProtKB-UniRule"/>
</dbReference>
<dbReference type="GO" id="GO:0005643">
    <property type="term" value="C:nuclear pore"/>
    <property type="evidence" value="ECO:0007669"/>
    <property type="project" value="TreeGrafter"/>
</dbReference>
<comment type="similarity">
    <text evidence="9">Belongs to the exportin family.</text>
</comment>
<comment type="subcellular location">
    <subcellularLocation>
        <location evidence="1 9">Cytoplasm</location>
    </subcellularLocation>
    <subcellularLocation>
        <location evidence="9">Nucleus</location>
    </subcellularLocation>
    <text evidence="9">Shuttles between the nucleus and the cytoplasm.</text>
</comment>
<dbReference type="Gene3D" id="1.25.10.10">
    <property type="entry name" value="Leucine-rich Repeat Variant"/>
    <property type="match status" value="1"/>
</dbReference>
<dbReference type="InterPro" id="IPR013598">
    <property type="entry name" value="Exportin-1/Importin-b-like"/>
</dbReference>
<evidence type="ECO:0000259" key="11">
    <source>
        <dbReference type="PROSITE" id="PS50166"/>
    </source>
</evidence>
<keyword evidence="4 9" id="KW-0820">tRNA-binding</keyword>
<feature type="compositionally biased region" description="Low complexity" evidence="10">
    <location>
        <begin position="1333"/>
        <end position="1348"/>
    </location>
</feature>
<feature type="region of interest" description="Disordered" evidence="10">
    <location>
        <begin position="1328"/>
        <end position="1348"/>
    </location>
</feature>
<evidence type="ECO:0000256" key="7">
    <source>
        <dbReference type="ARBA" id="ARBA00029784"/>
    </source>
</evidence>
<keyword evidence="9" id="KW-0813">Transport</keyword>
<dbReference type="GO" id="GO:0031267">
    <property type="term" value="F:small GTPase binding"/>
    <property type="evidence" value="ECO:0007669"/>
    <property type="project" value="InterPro"/>
</dbReference>
<accession>B6S375</accession>
<evidence type="ECO:0000256" key="2">
    <source>
        <dbReference type="ARBA" id="ARBA00018928"/>
    </source>
</evidence>
<keyword evidence="5 9" id="KW-0694">RNA-binding</keyword>
<evidence type="ECO:0000256" key="1">
    <source>
        <dbReference type="ARBA" id="ARBA00004496"/>
    </source>
</evidence>
<evidence type="ECO:0000256" key="3">
    <source>
        <dbReference type="ARBA" id="ARBA00022490"/>
    </source>
</evidence>
<name>B6S375_PHIRO</name>
<dbReference type="InterPro" id="IPR011989">
    <property type="entry name" value="ARM-like"/>
</dbReference>
<keyword evidence="6 9" id="KW-0539">Nucleus</keyword>
<evidence type="ECO:0000256" key="4">
    <source>
        <dbReference type="ARBA" id="ARBA00022555"/>
    </source>
</evidence>
<evidence type="ECO:0000256" key="6">
    <source>
        <dbReference type="ARBA" id="ARBA00023242"/>
    </source>
</evidence>
<organism evidence="12">
    <name type="scientific">Philodina roseola</name>
    <name type="common">Rotifer</name>
    <dbReference type="NCBI Taxonomy" id="96448"/>
    <lineage>
        <taxon>Eukaryota</taxon>
        <taxon>Metazoa</taxon>
        <taxon>Spiralia</taxon>
        <taxon>Gnathifera</taxon>
        <taxon>Rotifera</taxon>
        <taxon>Eurotatoria</taxon>
        <taxon>Bdelloidea</taxon>
        <taxon>Philodinida</taxon>
        <taxon>Philodinidae</taxon>
        <taxon>Philodina</taxon>
    </lineage>
</organism>
<protein>
    <recommendedName>
        <fullName evidence="2 9">Exportin-T</fullName>
    </recommendedName>
    <alternativeName>
        <fullName evidence="7 9">Exportin(tRNA)</fullName>
    </alternativeName>
    <alternativeName>
        <fullName evidence="8 9">tRNA exportin</fullName>
    </alternativeName>
</protein>
<dbReference type="InterPro" id="IPR016024">
    <property type="entry name" value="ARM-type_fold"/>
</dbReference>
<comment type="function">
    <text evidence="9">tRNA nucleus export receptor which facilitates tRNA translocation across the nuclear pore complex.</text>
</comment>